<dbReference type="PRINTS" id="PR00344">
    <property type="entry name" value="BCTRLSENSOR"/>
</dbReference>
<evidence type="ECO:0000256" key="3">
    <source>
        <dbReference type="ARBA" id="ARBA00012438"/>
    </source>
</evidence>
<dbReference type="PANTHER" id="PTHR45436:SF5">
    <property type="entry name" value="SENSOR HISTIDINE KINASE TRCS"/>
    <property type="match status" value="1"/>
</dbReference>
<dbReference type="GO" id="GO:0005886">
    <property type="term" value="C:plasma membrane"/>
    <property type="evidence" value="ECO:0007669"/>
    <property type="project" value="UniProtKB-SubCell"/>
</dbReference>
<dbReference type="SUPFAM" id="SSF55874">
    <property type="entry name" value="ATPase domain of HSP90 chaperone/DNA topoisomerase II/histidine kinase"/>
    <property type="match status" value="1"/>
</dbReference>
<reference evidence="16" key="1">
    <citation type="submission" date="2020-05" db="EMBL/GenBank/DDBJ databases">
        <authorList>
            <person name="Chiriac C."/>
            <person name="Salcher M."/>
            <person name="Ghai R."/>
            <person name="Kavagutti S V."/>
        </authorList>
    </citation>
    <scope>NUCLEOTIDE SEQUENCE</scope>
</reference>
<dbReference type="Gene3D" id="3.30.565.10">
    <property type="entry name" value="Histidine kinase-like ATPase, C-terminal domain"/>
    <property type="match status" value="1"/>
</dbReference>
<dbReference type="SUPFAM" id="SSF158472">
    <property type="entry name" value="HAMP domain-like"/>
    <property type="match status" value="1"/>
</dbReference>
<dbReference type="CDD" id="cd00082">
    <property type="entry name" value="HisKA"/>
    <property type="match status" value="1"/>
</dbReference>
<dbReference type="InterPro" id="IPR050428">
    <property type="entry name" value="TCS_sensor_his_kinase"/>
</dbReference>
<evidence type="ECO:0000313" key="16">
    <source>
        <dbReference type="EMBL" id="CAB4953757.1"/>
    </source>
</evidence>
<dbReference type="InterPro" id="IPR005467">
    <property type="entry name" value="His_kinase_dom"/>
</dbReference>
<evidence type="ECO:0000256" key="5">
    <source>
        <dbReference type="ARBA" id="ARBA00022553"/>
    </source>
</evidence>
<dbReference type="Gene3D" id="3.30.450.20">
    <property type="entry name" value="PAS domain"/>
    <property type="match status" value="1"/>
</dbReference>
<dbReference type="InterPro" id="IPR003661">
    <property type="entry name" value="HisK_dim/P_dom"/>
</dbReference>
<evidence type="ECO:0000256" key="6">
    <source>
        <dbReference type="ARBA" id="ARBA00022679"/>
    </source>
</evidence>
<evidence type="ECO:0000259" key="13">
    <source>
        <dbReference type="PROSITE" id="PS50109"/>
    </source>
</evidence>
<proteinExistence type="predicted"/>
<keyword evidence="7 12" id="KW-0812">Transmembrane</keyword>
<dbReference type="SMART" id="SM00387">
    <property type="entry name" value="HATPase_c"/>
    <property type="match status" value="1"/>
</dbReference>
<evidence type="ECO:0000256" key="11">
    <source>
        <dbReference type="ARBA" id="ARBA00023136"/>
    </source>
</evidence>
<dbReference type="EMBL" id="CAFBIZ010000273">
    <property type="protein sequence ID" value="CAB4852472.1"/>
    <property type="molecule type" value="Genomic_DNA"/>
</dbReference>
<dbReference type="EMBL" id="CAFBND010000095">
    <property type="protein sequence ID" value="CAB4953757.1"/>
    <property type="molecule type" value="Genomic_DNA"/>
</dbReference>
<evidence type="ECO:0000259" key="14">
    <source>
        <dbReference type="PROSITE" id="PS50885"/>
    </source>
</evidence>
<evidence type="ECO:0000256" key="8">
    <source>
        <dbReference type="ARBA" id="ARBA00022777"/>
    </source>
</evidence>
<dbReference type="InterPro" id="IPR029151">
    <property type="entry name" value="Sensor-like_sf"/>
</dbReference>
<dbReference type="Gene3D" id="1.10.287.130">
    <property type="match status" value="1"/>
</dbReference>
<evidence type="ECO:0000256" key="9">
    <source>
        <dbReference type="ARBA" id="ARBA00022989"/>
    </source>
</evidence>
<name>A0A6J7KDY1_9ZZZZ</name>
<keyword evidence="9 12" id="KW-1133">Transmembrane helix</keyword>
<dbReference type="SUPFAM" id="SSF103190">
    <property type="entry name" value="Sensory domain-like"/>
    <property type="match status" value="1"/>
</dbReference>
<feature type="transmembrane region" description="Helical" evidence="12">
    <location>
        <begin position="167"/>
        <end position="187"/>
    </location>
</feature>
<dbReference type="PANTHER" id="PTHR45436">
    <property type="entry name" value="SENSOR HISTIDINE KINASE YKOH"/>
    <property type="match status" value="1"/>
</dbReference>
<dbReference type="InterPro" id="IPR004358">
    <property type="entry name" value="Sig_transdc_His_kin-like_C"/>
</dbReference>
<dbReference type="CDD" id="cd06225">
    <property type="entry name" value="HAMP"/>
    <property type="match status" value="1"/>
</dbReference>
<dbReference type="PROSITE" id="PS50885">
    <property type="entry name" value="HAMP"/>
    <property type="match status" value="1"/>
</dbReference>
<evidence type="ECO:0000313" key="17">
    <source>
        <dbReference type="EMBL" id="CAB5035736.1"/>
    </source>
</evidence>
<dbReference type="SUPFAM" id="SSF47384">
    <property type="entry name" value="Homodimeric domain of signal transducing histidine kinase"/>
    <property type="match status" value="1"/>
</dbReference>
<dbReference type="SMART" id="SM00388">
    <property type="entry name" value="HisKA"/>
    <property type="match status" value="1"/>
</dbReference>
<keyword evidence="4" id="KW-1003">Cell membrane</keyword>
<dbReference type="Pfam" id="PF00512">
    <property type="entry name" value="HisKA"/>
    <property type="match status" value="1"/>
</dbReference>
<evidence type="ECO:0000256" key="2">
    <source>
        <dbReference type="ARBA" id="ARBA00004651"/>
    </source>
</evidence>
<keyword evidence="10" id="KW-0902">Two-component regulatory system</keyword>
<comment type="subcellular location">
    <subcellularLocation>
        <location evidence="2">Cell membrane</location>
        <topology evidence="2">Multi-pass membrane protein</topology>
    </subcellularLocation>
</comment>
<evidence type="ECO:0000256" key="4">
    <source>
        <dbReference type="ARBA" id="ARBA00022475"/>
    </source>
</evidence>
<dbReference type="AlphaFoldDB" id="A0A6J7KDY1"/>
<feature type="domain" description="HAMP" evidence="14">
    <location>
        <begin position="187"/>
        <end position="239"/>
    </location>
</feature>
<keyword evidence="11 12" id="KW-0472">Membrane</keyword>
<keyword evidence="8" id="KW-0418">Kinase</keyword>
<keyword evidence="6" id="KW-0808">Transferase</keyword>
<evidence type="ECO:0000256" key="10">
    <source>
        <dbReference type="ARBA" id="ARBA00023012"/>
    </source>
</evidence>
<sequence length="462" mass="48748">MKWRLVAVLVGFTALVLLVQNIPLAYYLRTVEHDRIITGLQRDAFTLAGLSVEALEVAKPQPSAALSAPLQAYAKTSGARVVVVDNQGLAIAASDGSTGQDFTNRPEIVEALAGRAVSGERESQTLGDMLLFVAVPVRAGTNVLGAVRLSYPSSEVNTSVDERVRGLGVAALITLAAAGIIAVLVAATVTRRIRRLTDAAERIAVGDMDARADVTGGGEIGELAESFNTMADRVQDLVESQRGFAGDASHQLRTPLTALRLRLDLAAELMRIDDPATEQVDAARDEIDRLQRLVDGLLVLARADNRDQSTVLVDVSTIAAERVGTWQSLAGERDVRIELDAPGMAIARAVPHAVDQIIDNYLDNALDVVPHGSQILVSVRLDPAGVVLTVDDQGPGLAPADRERAFDRFWRGSQEGSGSGLGLAVVASLAQASGGTVWLDTSPSGGLRAAARFRTPGAPTAR</sequence>
<gene>
    <name evidence="15" type="ORF">UFOPK3268_01676</name>
    <name evidence="16" type="ORF">UFOPK3752_01830</name>
    <name evidence="17" type="ORF">UFOPK4150_01539</name>
</gene>
<dbReference type="InterPro" id="IPR003660">
    <property type="entry name" value="HAMP_dom"/>
</dbReference>
<dbReference type="PROSITE" id="PS50109">
    <property type="entry name" value="HIS_KIN"/>
    <property type="match status" value="1"/>
</dbReference>
<comment type="catalytic activity">
    <reaction evidence="1">
        <text>ATP + protein L-histidine = ADP + protein N-phospho-L-histidine.</text>
        <dbReference type="EC" id="2.7.13.3"/>
    </reaction>
</comment>
<feature type="domain" description="Histidine kinase" evidence="13">
    <location>
        <begin position="247"/>
        <end position="457"/>
    </location>
</feature>
<dbReference type="CDD" id="cd00075">
    <property type="entry name" value="HATPase"/>
    <property type="match status" value="1"/>
</dbReference>
<protein>
    <recommendedName>
        <fullName evidence="3">histidine kinase</fullName>
        <ecNumber evidence="3">2.7.13.3</ecNumber>
    </recommendedName>
</protein>
<dbReference type="InterPro" id="IPR036097">
    <property type="entry name" value="HisK_dim/P_sf"/>
</dbReference>
<evidence type="ECO:0000256" key="7">
    <source>
        <dbReference type="ARBA" id="ARBA00022692"/>
    </source>
</evidence>
<evidence type="ECO:0000256" key="12">
    <source>
        <dbReference type="SAM" id="Phobius"/>
    </source>
</evidence>
<dbReference type="InterPro" id="IPR036890">
    <property type="entry name" value="HATPase_C_sf"/>
</dbReference>
<organism evidence="16">
    <name type="scientific">freshwater metagenome</name>
    <dbReference type="NCBI Taxonomy" id="449393"/>
    <lineage>
        <taxon>unclassified sequences</taxon>
        <taxon>metagenomes</taxon>
        <taxon>ecological metagenomes</taxon>
    </lineage>
</organism>
<dbReference type="InterPro" id="IPR003594">
    <property type="entry name" value="HATPase_dom"/>
</dbReference>
<evidence type="ECO:0000313" key="15">
    <source>
        <dbReference type="EMBL" id="CAB4852472.1"/>
    </source>
</evidence>
<accession>A0A6J7KDY1</accession>
<dbReference type="Gene3D" id="6.10.340.10">
    <property type="match status" value="1"/>
</dbReference>
<dbReference type="GO" id="GO:0000155">
    <property type="term" value="F:phosphorelay sensor kinase activity"/>
    <property type="evidence" value="ECO:0007669"/>
    <property type="project" value="InterPro"/>
</dbReference>
<dbReference type="EC" id="2.7.13.3" evidence="3"/>
<dbReference type="SMART" id="SM00304">
    <property type="entry name" value="HAMP"/>
    <property type="match status" value="1"/>
</dbReference>
<dbReference type="EMBL" id="CAFBPU010000032">
    <property type="protein sequence ID" value="CAB5035736.1"/>
    <property type="molecule type" value="Genomic_DNA"/>
</dbReference>
<keyword evidence="5" id="KW-0597">Phosphoprotein</keyword>
<evidence type="ECO:0000256" key="1">
    <source>
        <dbReference type="ARBA" id="ARBA00000085"/>
    </source>
</evidence>
<dbReference type="Pfam" id="PF00672">
    <property type="entry name" value="HAMP"/>
    <property type="match status" value="1"/>
</dbReference>
<dbReference type="Pfam" id="PF02518">
    <property type="entry name" value="HATPase_c"/>
    <property type="match status" value="1"/>
</dbReference>